<dbReference type="PROSITE" id="PS51186">
    <property type="entry name" value="GNAT"/>
    <property type="match status" value="1"/>
</dbReference>
<keyword evidence="1" id="KW-0808">Transferase</keyword>
<dbReference type="Gene3D" id="3.40.630.30">
    <property type="match status" value="1"/>
</dbReference>
<evidence type="ECO:0000259" key="3">
    <source>
        <dbReference type="PROSITE" id="PS51186"/>
    </source>
</evidence>
<dbReference type="Pfam" id="PF00583">
    <property type="entry name" value="Acetyltransf_1"/>
    <property type="match status" value="1"/>
</dbReference>
<sequence>MTSPRPFHVRAAIPADAPALAQVHVTSWRETYMGLLPDDFLTRMTDEAMRERREANWRQTLAQGQETVLVGERGAEVVAFASAGPPRDHPGVDAELYTLYALRKAQGRGLGRALLAGVARQLHEQGDRSLALWVLDVNPTRAWYIRQGGREEGAKTVPIPGGELREVRLVWDDLGQLR</sequence>
<comment type="caution">
    <text evidence="4">The sequence shown here is derived from an EMBL/GenBank/DDBJ whole genome shotgun (WGS) entry which is preliminary data.</text>
</comment>
<dbReference type="SUPFAM" id="SSF55729">
    <property type="entry name" value="Acyl-CoA N-acyltransferases (Nat)"/>
    <property type="match status" value="1"/>
</dbReference>
<evidence type="ECO:0000313" key="5">
    <source>
        <dbReference type="Proteomes" id="UP001302059"/>
    </source>
</evidence>
<accession>A0ABT7JMU3</accession>
<feature type="domain" description="N-acetyltransferase" evidence="3">
    <location>
        <begin position="7"/>
        <end position="171"/>
    </location>
</feature>
<evidence type="ECO:0000256" key="1">
    <source>
        <dbReference type="ARBA" id="ARBA00022679"/>
    </source>
</evidence>
<organism evidence="4 5">
    <name type="scientific">Deinococcus rhizophilus</name>
    <dbReference type="NCBI Taxonomy" id="3049544"/>
    <lineage>
        <taxon>Bacteria</taxon>
        <taxon>Thermotogati</taxon>
        <taxon>Deinococcota</taxon>
        <taxon>Deinococci</taxon>
        <taxon>Deinococcales</taxon>
        <taxon>Deinococcaceae</taxon>
        <taxon>Deinococcus</taxon>
    </lineage>
</organism>
<evidence type="ECO:0000256" key="2">
    <source>
        <dbReference type="ARBA" id="ARBA00023315"/>
    </source>
</evidence>
<dbReference type="InterPro" id="IPR016181">
    <property type="entry name" value="Acyl_CoA_acyltransferase"/>
</dbReference>
<dbReference type="InterPro" id="IPR000182">
    <property type="entry name" value="GNAT_dom"/>
</dbReference>
<dbReference type="RefSeq" id="WP_285524710.1">
    <property type="nucleotide sequence ID" value="NZ_JASNGB010000171.1"/>
</dbReference>
<reference evidence="4 5" key="1">
    <citation type="submission" date="2023-05" db="EMBL/GenBank/DDBJ databases">
        <authorList>
            <person name="Gao F."/>
        </authorList>
    </citation>
    <scope>NUCLEOTIDE SEQUENCE [LARGE SCALE GENOMIC DNA]</scope>
    <source>
        <strain evidence="4 5">MIMF12</strain>
    </source>
</reference>
<protein>
    <submittedName>
        <fullName evidence="4">GNAT family N-acetyltransferase</fullName>
    </submittedName>
</protein>
<evidence type="ECO:0000313" key="4">
    <source>
        <dbReference type="EMBL" id="MDL2345248.1"/>
    </source>
</evidence>
<dbReference type="EMBL" id="JASNGB010000171">
    <property type="protein sequence ID" value="MDL2345248.1"/>
    <property type="molecule type" value="Genomic_DNA"/>
</dbReference>
<dbReference type="PANTHER" id="PTHR43877">
    <property type="entry name" value="AMINOALKYLPHOSPHONATE N-ACETYLTRANSFERASE-RELATED-RELATED"/>
    <property type="match status" value="1"/>
</dbReference>
<keyword evidence="5" id="KW-1185">Reference proteome</keyword>
<dbReference type="InterPro" id="IPR050832">
    <property type="entry name" value="Bact_Acetyltransf"/>
</dbReference>
<dbReference type="CDD" id="cd04301">
    <property type="entry name" value="NAT_SF"/>
    <property type="match status" value="1"/>
</dbReference>
<gene>
    <name evidence="4" type="ORF">QOL99_13975</name>
</gene>
<proteinExistence type="predicted"/>
<dbReference type="Proteomes" id="UP001302059">
    <property type="component" value="Unassembled WGS sequence"/>
</dbReference>
<name>A0ABT7JMU3_9DEIO</name>
<keyword evidence="2" id="KW-0012">Acyltransferase</keyword>